<dbReference type="InterPro" id="IPR045767">
    <property type="entry name" value="DUF6134"/>
</dbReference>
<organism evidence="2 3">
    <name type="scientific">Falsiroseomonas tokyonensis</name>
    <dbReference type="NCBI Taxonomy" id="430521"/>
    <lineage>
        <taxon>Bacteria</taxon>
        <taxon>Pseudomonadati</taxon>
        <taxon>Pseudomonadota</taxon>
        <taxon>Alphaproteobacteria</taxon>
        <taxon>Acetobacterales</taxon>
        <taxon>Roseomonadaceae</taxon>
        <taxon>Falsiroseomonas</taxon>
    </lineage>
</organism>
<evidence type="ECO:0000313" key="3">
    <source>
        <dbReference type="Proteomes" id="UP001595420"/>
    </source>
</evidence>
<dbReference type="EMBL" id="JBHRSB010000002">
    <property type="protein sequence ID" value="MFC2999970.1"/>
    <property type="molecule type" value="Genomic_DNA"/>
</dbReference>
<dbReference type="RefSeq" id="WP_216836039.1">
    <property type="nucleotide sequence ID" value="NZ_JAFNJS010000002.1"/>
</dbReference>
<dbReference type="Proteomes" id="UP001595420">
    <property type="component" value="Unassembled WGS sequence"/>
</dbReference>
<evidence type="ECO:0000313" key="2">
    <source>
        <dbReference type="EMBL" id="MFC2999970.1"/>
    </source>
</evidence>
<feature type="chain" id="PRO_5045730331" evidence="1">
    <location>
        <begin position="22"/>
        <end position="202"/>
    </location>
</feature>
<dbReference type="Pfam" id="PF19630">
    <property type="entry name" value="DUF6134"/>
    <property type="match status" value="1"/>
</dbReference>
<proteinExistence type="predicted"/>
<name>A0ABV7BV83_9PROT</name>
<comment type="caution">
    <text evidence="2">The sequence shown here is derived from an EMBL/GenBank/DDBJ whole genome shotgun (WGS) entry which is preliminary data.</text>
</comment>
<gene>
    <name evidence="2" type="ORF">ACFOD3_08695</name>
</gene>
<feature type="signal peptide" evidence="1">
    <location>
        <begin position="1"/>
        <end position="21"/>
    </location>
</feature>
<evidence type="ECO:0000256" key="1">
    <source>
        <dbReference type="SAM" id="SignalP"/>
    </source>
</evidence>
<keyword evidence="1" id="KW-0732">Signal</keyword>
<reference evidence="3" key="1">
    <citation type="journal article" date="2019" name="Int. J. Syst. Evol. Microbiol.">
        <title>The Global Catalogue of Microorganisms (GCM) 10K type strain sequencing project: providing services to taxonomists for standard genome sequencing and annotation.</title>
        <authorList>
            <consortium name="The Broad Institute Genomics Platform"/>
            <consortium name="The Broad Institute Genome Sequencing Center for Infectious Disease"/>
            <person name="Wu L."/>
            <person name="Ma J."/>
        </authorList>
    </citation>
    <scope>NUCLEOTIDE SEQUENCE [LARGE SCALE GENOMIC DNA]</scope>
    <source>
        <strain evidence="3">CGMCC 1.16855</strain>
    </source>
</reference>
<keyword evidence="3" id="KW-1185">Reference proteome</keyword>
<accession>A0ABV7BV83</accession>
<protein>
    <submittedName>
        <fullName evidence="2">DUF6134 family protein</fullName>
    </submittedName>
</protein>
<sequence length="202" mass="21739">MRRRALLAAVPGLVLAGAATATPANLDFRILRGGASVGTHRVRFREEAGLLEAVSDVQIEVKLMSFTVFRYAHRTAELWRGDRLVSLSSRLEKNGSTTACEARAEGEALLLRGPEGAQRLPGQAAPLTWWRRATLRPGVPLIDPRKALLVDPELRISRAPQGGTRVVLVGGEGADVLYDAAGTWVGFATTGEDGSAVRYERA</sequence>